<evidence type="ECO:0000256" key="6">
    <source>
        <dbReference type="ARBA" id="ARBA00022989"/>
    </source>
</evidence>
<evidence type="ECO:0000256" key="1">
    <source>
        <dbReference type="ARBA" id="ARBA00009237"/>
    </source>
</evidence>
<dbReference type="InterPro" id="IPR006029">
    <property type="entry name" value="Neurotrans-gated_channel_TM"/>
</dbReference>
<gene>
    <name evidence="20" type="ORF">DGYR_LOCUS5105</name>
</gene>
<evidence type="ECO:0000256" key="3">
    <source>
        <dbReference type="ARBA" id="ARBA00022475"/>
    </source>
</evidence>
<keyword evidence="2" id="KW-0813">Transport</keyword>
<evidence type="ECO:0000256" key="11">
    <source>
        <dbReference type="ARBA" id="ARBA00023170"/>
    </source>
</evidence>
<dbReference type="Pfam" id="PF02932">
    <property type="entry name" value="Neur_chan_memb"/>
    <property type="match status" value="1"/>
</dbReference>
<evidence type="ECO:0000256" key="17">
    <source>
        <dbReference type="SAM" id="Phobius"/>
    </source>
</evidence>
<evidence type="ECO:0000256" key="9">
    <source>
        <dbReference type="ARBA" id="ARBA00023136"/>
    </source>
</evidence>
<keyword evidence="5" id="KW-0732">Signal</keyword>
<evidence type="ECO:0000256" key="7">
    <source>
        <dbReference type="ARBA" id="ARBA00023018"/>
    </source>
</evidence>
<keyword evidence="8" id="KW-0406">Ion transport</keyword>
<evidence type="ECO:0000313" key="21">
    <source>
        <dbReference type="Proteomes" id="UP000549394"/>
    </source>
</evidence>
<dbReference type="GO" id="GO:0098655">
    <property type="term" value="P:monoatomic cation transmembrane transport"/>
    <property type="evidence" value="ECO:0007669"/>
    <property type="project" value="UniProtKB-ARBA"/>
</dbReference>
<feature type="domain" description="Neurotransmitter-gated ion-channel transmembrane" evidence="19">
    <location>
        <begin position="112"/>
        <end position="219"/>
    </location>
</feature>
<name>A0A7I8VPI0_9ANNE</name>
<dbReference type="GO" id="GO:0045211">
    <property type="term" value="C:postsynaptic membrane"/>
    <property type="evidence" value="ECO:0007669"/>
    <property type="project" value="UniProtKB-SubCell"/>
</dbReference>
<dbReference type="Gene3D" id="1.20.58.390">
    <property type="entry name" value="Neurotransmitter-gated ion-channel transmembrane domain"/>
    <property type="match status" value="1"/>
</dbReference>
<evidence type="ECO:0000259" key="18">
    <source>
        <dbReference type="Pfam" id="PF02931"/>
    </source>
</evidence>
<dbReference type="InterPro" id="IPR038050">
    <property type="entry name" value="Neuro_actylchol_rec"/>
</dbReference>
<keyword evidence="6 17" id="KW-1133">Transmembrane helix</keyword>
<comment type="caution">
    <text evidence="20">The sequence shown here is derived from an EMBL/GenBank/DDBJ whole genome shotgun (WGS) entry which is preliminary data.</text>
</comment>
<dbReference type="Pfam" id="PF02931">
    <property type="entry name" value="Neur_chan_LBD"/>
    <property type="match status" value="1"/>
</dbReference>
<dbReference type="GO" id="GO:0005230">
    <property type="term" value="F:extracellular ligand-gated monoatomic ion channel activity"/>
    <property type="evidence" value="ECO:0007669"/>
    <property type="project" value="InterPro"/>
</dbReference>
<dbReference type="SUPFAM" id="SSF90112">
    <property type="entry name" value="Neurotransmitter-gated ion-channel transmembrane pore"/>
    <property type="match status" value="1"/>
</dbReference>
<comment type="similarity">
    <text evidence="1">Belongs to the ligand-gated ion channel (TC 1.A.9) family. Acetylcholine receptor (TC 1.A.9.1) subfamily.</text>
</comment>
<accession>A0A7I8VPI0</accession>
<dbReference type="Proteomes" id="UP000549394">
    <property type="component" value="Unassembled WGS sequence"/>
</dbReference>
<keyword evidence="11" id="KW-0675">Receptor</keyword>
<sequence length="265" mass="30608">MNVKFFPFDEQDCDIFFVSWTYNKNEVDILHEKQAENSSDVNEFDTIQPGIDLSEFYENGEFDIMSVRAVKGYQTLAGSEEEPKIENSHDLLLKNLKISVCSCMKGSNKKFDRDSPNSSRNYYSYSSSRSKTQVELIRLSEELESGTANGGRHLRNRHFRHGRPTVRDTIESAIYIADHLKEEDDKNRAKEDWKYIALVIDRLFFCVYISTVIVGTLAILLQAPQLYDSRTPYFIEGVTNFKNYTSANSTYDYKCLGEPISERKT</sequence>
<evidence type="ECO:0000256" key="13">
    <source>
        <dbReference type="ARBA" id="ARBA00023257"/>
    </source>
</evidence>
<feature type="transmembrane region" description="Helical" evidence="17">
    <location>
        <begin position="195"/>
        <end position="221"/>
    </location>
</feature>
<evidence type="ECO:0000256" key="10">
    <source>
        <dbReference type="ARBA" id="ARBA00023157"/>
    </source>
</evidence>
<reference evidence="20 21" key="1">
    <citation type="submission" date="2020-08" db="EMBL/GenBank/DDBJ databases">
        <authorList>
            <person name="Hejnol A."/>
        </authorList>
    </citation>
    <scope>NUCLEOTIDE SEQUENCE [LARGE SCALE GENOMIC DNA]</scope>
</reference>
<evidence type="ECO:0000256" key="15">
    <source>
        <dbReference type="ARBA" id="ARBA00023303"/>
    </source>
</evidence>
<evidence type="ECO:0000256" key="16">
    <source>
        <dbReference type="ARBA" id="ARBA00034104"/>
    </source>
</evidence>
<keyword evidence="13" id="KW-0628">Postsynaptic cell membrane</keyword>
<keyword evidence="14" id="KW-1071">Ligand-gated ion channel</keyword>
<evidence type="ECO:0000256" key="8">
    <source>
        <dbReference type="ARBA" id="ARBA00023065"/>
    </source>
</evidence>
<keyword evidence="9 17" id="KW-0472">Membrane</keyword>
<keyword evidence="10" id="KW-1015">Disulfide bond</keyword>
<dbReference type="Gene3D" id="2.70.170.10">
    <property type="entry name" value="Neurotransmitter-gated ion-channel ligand-binding domain"/>
    <property type="match status" value="1"/>
</dbReference>
<evidence type="ECO:0000259" key="19">
    <source>
        <dbReference type="Pfam" id="PF02932"/>
    </source>
</evidence>
<keyword evidence="21" id="KW-1185">Reference proteome</keyword>
<evidence type="ECO:0000256" key="2">
    <source>
        <dbReference type="ARBA" id="ARBA00022448"/>
    </source>
</evidence>
<evidence type="ECO:0000313" key="20">
    <source>
        <dbReference type="EMBL" id="CAD5116480.1"/>
    </source>
</evidence>
<protein>
    <submittedName>
        <fullName evidence="20">DgyrCDS5362</fullName>
    </submittedName>
</protein>
<dbReference type="GO" id="GO:0007271">
    <property type="term" value="P:synaptic transmission, cholinergic"/>
    <property type="evidence" value="ECO:0007669"/>
    <property type="project" value="UniProtKB-ARBA"/>
</dbReference>
<evidence type="ECO:0000256" key="14">
    <source>
        <dbReference type="ARBA" id="ARBA00023286"/>
    </source>
</evidence>
<feature type="domain" description="Neurotransmitter-gated ion-channel ligand-binding" evidence="18">
    <location>
        <begin position="1"/>
        <end position="76"/>
    </location>
</feature>
<dbReference type="InterPro" id="IPR036734">
    <property type="entry name" value="Neur_chan_lig-bd_sf"/>
</dbReference>
<dbReference type="AlphaFoldDB" id="A0A7I8VPI0"/>
<dbReference type="EMBL" id="CAJFCJ010000006">
    <property type="protein sequence ID" value="CAD5116480.1"/>
    <property type="molecule type" value="Genomic_DNA"/>
</dbReference>
<evidence type="ECO:0000256" key="12">
    <source>
        <dbReference type="ARBA" id="ARBA00023180"/>
    </source>
</evidence>
<dbReference type="SUPFAM" id="SSF63712">
    <property type="entry name" value="Nicotinic receptor ligand binding domain-like"/>
    <property type="match status" value="1"/>
</dbReference>
<proteinExistence type="inferred from homology"/>
<keyword evidence="4 17" id="KW-0812">Transmembrane</keyword>
<dbReference type="OrthoDB" id="5975154at2759"/>
<dbReference type="FunFam" id="1.20.58.390:FF:000022">
    <property type="entry name" value="Nicotinic acetylcholine receptor subunit alpha4"/>
    <property type="match status" value="1"/>
</dbReference>
<organism evidence="20 21">
    <name type="scientific">Dimorphilus gyrociliatus</name>
    <dbReference type="NCBI Taxonomy" id="2664684"/>
    <lineage>
        <taxon>Eukaryota</taxon>
        <taxon>Metazoa</taxon>
        <taxon>Spiralia</taxon>
        <taxon>Lophotrochozoa</taxon>
        <taxon>Annelida</taxon>
        <taxon>Polychaeta</taxon>
        <taxon>Polychaeta incertae sedis</taxon>
        <taxon>Dinophilidae</taxon>
        <taxon>Dimorphilus</taxon>
    </lineage>
</organism>
<dbReference type="InterPro" id="IPR006202">
    <property type="entry name" value="Neur_chan_lig-bd"/>
</dbReference>
<keyword evidence="3" id="KW-1003">Cell membrane</keyword>
<keyword evidence="12" id="KW-0325">Glycoprotein</keyword>
<dbReference type="InterPro" id="IPR036719">
    <property type="entry name" value="Neuro-gated_channel_TM_sf"/>
</dbReference>
<evidence type="ECO:0000256" key="5">
    <source>
        <dbReference type="ARBA" id="ARBA00022729"/>
    </source>
</evidence>
<comment type="subcellular location">
    <subcellularLocation>
        <location evidence="16">Postsynaptic cell membrane</location>
        <topology evidence="16">Multi-pass membrane protein</topology>
    </subcellularLocation>
</comment>
<evidence type="ECO:0000256" key="4">
    <source>
        <dbReference type="ARBA" id="ARBA00022692"/>
    </source>
</evidence>
<keyword evidence="7" id="KW-0770">Synapse</keyword>
<keyword evidence="15" id="KW-0407">Ion channel</keyword>